<dbReference type="RefSeq" id="WP_019958846.1">
    <property type="nucleotide sequence ID" value="NZ_CP091512.1"/>
</dbReference>
<evidence type="ECO:0000313" key="1">
    <source>
        <dbReference type="EMBL" id="UOO93485.1"/>
    </source>
</evidence>
<protein>
    <submittedName>
        <fullName evidence="1">Class I SAM-dependent methyltransferase</fullName>
    </submittedName>
</protein>
<reference evidence="1" key="2">
    <citation type="journal article" date="2022" name="Res Sq">
        <title>Evolution of multicellular longitudinally dividing oral cavity symbionts (Neisseriaceae).</title>
        <authorList>
            <person name="Nyongesa S."/>
            <person name="Weber P."/>
            <person name="Bernet E."/>
            <person name="Pullido F."/>
            <person name="Nieckarz M."/>
            <person name="Delaby M."/>
            <person name="Nieves C."/>
            <person name="Viehboeck T."/>
            <person name="Krause N."/>
            <person name="Rivera-Millot A."/>
            <person name="Nakamura A."/>
            <person name="Vischer N."/>
            <person name="VanNieuwenhze M."/>
            <person name="Brun Y."/>
            <person name="Cava F."/>
            <person name="Bulgheresi S."/>
            <person name="Veyrier F."/>
        </authorList>
    </citation>
    <scope>NUCLEOTIDE SEQUENCE</scope>
    <source>
        <strain evidence="1">SAG 1488-6</strain>
    </source>
</reference>
<dbReference type="SUPFAM" id="SSF53335">
    <property type="entry name" value="S-adenosyl-L-methionine-dependent methyltransferases"/>
    <property type="match status" value="1"/>
</dbReference>
<keyword evidence="2" id="KW-1185">Reference proteome</keyword>
<dbReference type="EMBL" id="CP091512">
    <property type="protein sequence ID" value="UOO93485.1"/>
    <property type="molecule type" value="Genomic_DNA"/>
</dbReference>
<dbReference type="Proteomes" id="UP000832034">
    <property type="component" value="Chromosome"/>
</dbReference>
<dbReference type="InterPro" id="IPR029063">
    <property type="entry name" value="SAM-dependent_MTases_sf"/>
</dbReference>
<gene>
    <name evidence="1" type="ORF">LVJ81_05530</name>
</gene>
<keyword evidence="1" id="KW-0489">Methyltransferase</keyword>
<proteinExistence type="predicted"/>
<organism evidence="1 2">
    <name type="scientific">Vitreoscilla stercoraria</name>
    <dbReference type="NCBI Taxonomy" id="61"/>
    <lineage>
        <taxon>Bacteria</taxon>
        <taxon>Pseudomonadati</taxon>
        <taxon>Pseudomonadota</taxon>
        <taxon>Betaproteobacteria</taxon>
        <taxon>Neisseriales</taxon>
        <taxon>Neisseriaceae</taxon>
        <taxon>Vitreoscilla</taxon>
    </lineage>
</organism>
<sequence length="315" mass="35356">MKLFSQVNTAHTGNGSDKWQHYLNTYDEVLKPFQGEDVSLLEVGVCNGGSLEIWERYFPYAQHIVGCDINPECQNIALNGRHIDVVIGDVKNHDTVHQITAICPQFDIIIDDGSHISSDIIAAFVRLFPLLKEDGIYIAEDLCCSYWQNWEGGVNRESSAMQFLKLLADVVNYEHWDVSASRADLFQAFAAAQGIDQVDLSVIHSITFNNSMCIIRKKSAAHNVLGKRVVVGQTFHVLPNIKNMHGVDISDVVVVHKKDEPVVSDAMQKLHQQEALVAQQQIYMEQQQAYIEQLLAYVQTLEQHIQGQNVEGIIG</sequence>
<keyword evidence="1" id="KW-0808">Transferase</keyword>
<accession>A0ABY4EDJ5</accession>
<evidence type="ECO:0000313" key="2">
    <source>
        <dbReference type="Proteomes" id="UP000832034"/>
    </source>
</evidence>
<reference evidence="1" key="1">
    <citation type="submission" date="2021-12" db="EMBL/GenBank/DDBJ databases">
        <authorList>
            <person name="Veyrier F.J."/>
        </authorList>
    </citation>
    <scope>NUCLEOTIDE SEQUENCE</scope>
    <source>
        <strain evidence="1">SAG 1488-6</strain>
    </source>
</reference>
<dbReference type="GO" id="GO:0032259">
    <property type="term" value="P:methylation"/>
    <property type="evidence" value="ECO:0007669"/>
    <property type="project" value="UniProtKB-KW"/>
</dbReference>
<dbReference type="Gene3D" id="3.40.50.150">
    <property type="entry name" value="Vaccinia Virus protein VP39"/>
    <property type="match status" value="1"/>
</dbReference>
<name>A0ABY4EDJ5_VITST</name>
<dbReference type="GO" id="GO:0008168">
    <property type="term" value="F:methyltransferase activity"/>
    <property type="evidence" value="ECO:0007669"/>
    <property type="project" value="UniProtKB-KW"/>
</dbReference>